<dbReference type="PRINTS" id="PR01490">
    <property type="entry name" value="RTXTOXIND"/>
</dbReference>
<evidence type="ECO:0000259" key="10">
    <source>
        <dbReference type="Pfam" id="PF25917"/>
    </source>
</evidence>
<evidence type="ECO:0000256" key="8">
    <source>
        <dbReference type="ARBA" id="ARBA00023136"/>
    </source>
</evidence>
<dbReference type="InterPro" id="IPR050739">
    <property type="entry name" value="MFP"/>
</dbReference>
<keyword evidence="7 9" id="KW-1133">Transmembrane helix</keyword>
<dbReference type="EMBL" id="FNQN01000014">
    <property type="protein sequence ID" value="SEA82024.1"/>
    <property type="molecule type" value="Genomic_DNA"/>
</dbReference>
<feature type="transmembrane region" description="Helical" evidence="9">
    <location>
        <begin position="31"/>
        <end position="49"/>
    </location>
</feature>
<dbReference type="STRING" id="37625.SAMN05660420_03302"/>
<feature type="domain" description="AprE-like beta-barrel" evidence="11">
    <location>
        <begin position="326"/>
        <end position="415"/>
    </location>
</feature>
<accession>A0A1H4EAE9</accession>
<dbReference type="Pfam" id="PF26002">
    <property type="entry name" value="Beta-barrel_AprE"/>
    <property type="match status" value="1"/>
</dbReference>
<dbReference type="SUPFAM" id="SSF111369">
    <property type="entry name" value="HlyD-like secretion proteins"/>
    <property type="match status" value="1"/>
</dbReference>
<evidence type="ECO:0000256" key="3">
    <source>
        <dbReference type="ARBA" id="ARBA00022448"/>
    </source>
</evidence>
<dbReference type="InterPro" id="IPR058982">
    <property type="entry name" value="Beta-barrel_AprE"/>
</dbReference>
<dbReference type="NCBIfam" id="TIGR01843">
    <property type="entry name" value="type_I_hlyD"/>
    <property type="match status" value="1"/>
</dbReference>
<evidence type="ECO:0000256" key="7">
    <source>
        <dbReference type="ARBA" id="ARBA00022989"/>
    </source>
</evidence>
<evidence type="ECO:0000256" key="4">
    <source>
        <dbReference type="ARBA" id="ARBA00022475"/>
    </source>
</evidence>
<keyword evidence="4" id="KW-1003">Cell membrane</keyword>
<dbReference type="RefSeq" id="WP_092350883.1">
    <property type="nucleotide sequence ID" value="NZ_FNQN01000014.1"/>
</dbReference>
<dbReference type="InterPro" id="IPR006144">
    <property type="entry name" value="Secretion_HlyD_CS"/>
</dbReference>
<dbReference type="AlphaFoldDB" id="A0A1H4EAE9"/>
<evidence type="ECO:0000256" key="1">
    <source>
        <dbReference type="ARBA" id="ARBA00004377"/>
    </source>
</evidence>
<comment type="similarity">
    <text evidence="2">Belongs to the membrane fusion protein (MFP) (TC 8.A.1) family.</text>
</comment>
<dbReference type="PROSITE" id="PS00543">
    <property type="entry name" value="HLYD_FAMILY"/>
    <property type="match status" value="1"/>
</dbReference>
<sequence length="438" mass="49701">MFKIKPSDDRHEFKPLLVEIEERPLNPLGRAVFWIVIAAILFTCLWMFFGEVDVVVTARGKVIPSGEVKTIQPLNSGVVRSILVQPGDHVEKGQVLLEIDPSDVDPELVSLKADLKQVKLEALRISALLEHRPFGVTEESFDAKNLSVQKAIYLAEKKGLEQQVQARMEVLTQLDEQLAVLESSTKQAEYITGILRERLRRLEQVRDIISRDEYEQTESELRQNEAEQTGMIHQRAEIVARKQQTRQEIAFLKEDNRSQLLAELAEKQQRQLYLSAQIKQTEFRSLRQQIKSPVDGYVSRLLFHTIGGVVTPAEKLAYVVPENTRLLIKATLLSKDAGFVTEDMDASIKVDTFNFQKYGTIDGKVIQVAKDSIEDEHLGLVYEIYIAPEKNTLLVDGVKTKLSAGMSVSAEIKVGKRRIIEFFIYPLIKYLDEGISVK</sequence>
<evidence type="ECO:0000256" key="5">
    <source>
        <dbReference type="ARBA" id="ARBA00022519"/>
    </source>
</evidence>
<evidence type="ECO:0000313" key="13">
    <source>
        <dbReference type="Proteomes" id="UP000199409"/>
    </source>
</evidence>
<dbReference type="Gene3D" id="2.40.50.100">
    <property type="match status" value="1"/>
</dbReference>
<evidence type="ECO:0000256" key="9">
    <source>
        <dbReference type="SAM" id="Phobius"/>
    </source>
</evidence>
<dbReference type="PANTHER" id="PTHR30386">
    <property type="entry name" value="MEMBRANE FUSION SUBUNIT OF EMRAB-TOLC MULTIDRUG EFFLUX PUMP"/>
    <property type="match status" value="1"/>
</dbReference>
<evidence type="ECO:0000256" key="6">
    <source>
        <dbReference type="ARBA" id="ARBA00022692"/>
    </source>
</evidence>
<dbReference type="Pfam" id="PF25917">
    <property type="entry name" value="BSH_RND"/>
    <property type="match status" value="1"/>
</dbReference>
<reference evidence="12 13" key="1">
    <citation type="submission" date="2016-10" db="EMBL/GenBank/DDBJ databases">
        <authorList>
            <person name="de Groot N.N."/>
        </authorList>
    </citation>
    <scope>NUCLEOTIDE SEQUENCE [LARGE SCALE GENOMIC DNA]</scope>
    <source>
        <strain evidence="12 13">DSM 7343</strain>
    </source>
</reference>
<comment type="subcellular location">
    <subcellularLocation>
        <location evidence="1">Cell inner membrane</location>
        <topology evidence="1">Single-pass membrane protein</topology>
    </subcellularLocation>
</comment>
<feature type="domain" description="Multidrug resistance protein MdtA-like barrel-sandwich hybrid" evidence="10">
    <location>
        <begin position="70"/>
        <end position="320"/>
    </location>
</feature>
<evidence type="ECO:0000256" key="2">
    <source>
        <dbReference type="ARBA" id="ARBA00009477"/>
    </source>
</evidence>
<dbReference type="InterPro" id="IPR010129">
    <property type="entry name" value="T1SS_HlyD"/>
</dbReference>
<protein>
    <submittedName>
        <fullName evidence="12">Hemolysin D</fullName>
    </submittedName>
</protein>
<keyword evidence="13" id="KW-1185">Reference proteome</keyword>
<evidence type="ECO:0000259" key="11">
    <source>
        <dbReference type="Pfam" id="PF26002"/>
    </source>
</evidence>
<keyword evidence="6 9" id="KW-0812">Transmembrane</keyword>
<evidence type="ECO:0000313" key="12">
    <source>
        <dbReference type="EMBL" id="SEA82024.1"/>
    </source>
</evidence>
<name>A0A1H4EAE9_9BACT</name>
<proteinExistence type="inferred from homology"/>
<dbReference type="Gene3D" id="2.40.30.170">
    <property type="match status" value="1"/>
</dbReference>
<dbReference type="OrthoDB" id="9810980at2"/>
<organism evidence="12 13">
    <name type="scientific">Desulfuromusa kysingii</name>
    <dbReference type="NCBI Taxonomy" id="37625"/>
    <lineage>
        <taxon>Bacteria</taxon>
        <taxon>Pseudomonadati</taxon>
        <taxon>Thermodesulfobacteriota</taxon>
        <taxon>Desulfuromonadia</taxon>
        <taxon>Desulfuromonadales</taxon>
        <taxon>Geopsychrobacteraceae</taxon>
        <taxon>Desulfuromusa</taxon>
    </lineage>
</organism>
<gene>
    <name evidence="12" type="ORF">SAMN05660420_03302</name>
</gene>
<dbReference type="GO" id="GO:0005886">
    <property type="term" value="C:plasma membrane"/>
    <property type="evidence" value="ECO:0007669"/>
    <property type="project" value="UniProtKB-SubCell"/>
</dbReference>
<keyword evidence="3" id="KW-0813">Transport</keyword>
<keyword evidence="8 9" id="KW-0472">Membrane</keyword>
<dbReference type="GO" id="GO:0009306">
    <property type="term" value="P:protein secretion"/>
    <property type="evidence" value="ECO:0007669"/>
    <property type="project" value="InterPro"/>
</dbReference>
<dbReference type="Gene3D" id="1.10.287.470">
    <property type="entry name" value="Helix hairpin bin"/>
    <property type="match status" value="1"/>
</dbReference>
<dbReference type="PANTHER" id="PTHR30386:SF27">
    <property type="entry name" value="MEMBRANE FUSION PROTEIN (MFP) FAMILY PROTEIN"/>
    <property type="match status" value="1"/>
</dbReference>
<dbReference type="Proteomes" id="UP000199409">
    <property type="component" value="Unassembled WGS sequence"/>
</dbReference>
<keyword evidence="5" id="KW-0997">Cell inner membrane</keyword>
<dbReference type="InterPro" id="IPR058625">
    <property type="entry name" value="MdtA-like_BSH"/>
</dbReference>